<dbReference type="RefSeq" id="WP_120948047.1">
    <property type="nucleotide sequence ID" value="NZ_QXQP01000033.1"/>
</dbReference>
<dbReference type="SUPFAM" id="SSF56752">
    <property type="entry name" value="D-aminoacid aminotransferase-like PLP-dependent enzymes"/>
    <property type="match status" value="1"/>
</dbReference>
<dbReference type="AlphaFoldDB" id="A0A553UZS6"/>
<evidence type="ECO:0000256" key="3">
    <source>
        <dbReference type="ARBA" id="ARBA00004931"/>
    </source>
</evidence>
<dbReference type="GO" id="GO:0052655">
    <property type="term" value="F:L-valine-2-oxoglutarate transaminase activity"/>
    <property type="evidence" value="ECO:0007669"/>
    <property type="project" value="RHEA"/>
</dbReference>
<comment type="similarity">
    <text evidence="5 12">Belongs to the class-IV pyridoxal-phosphate-dependent aminotransferase family.</text>
</comment>
<comment type="pathway">
    <text evidence="4 12">Amino-acid biosynthesis; L-leucine biosynthesis; L-leucine from 3-methyl-2-oxobutanoate: step 4/4.</text>
</comment>
<dbReference type="GO" id="GO:0009097">
    <property type="term" value="P:isoleucine biosynthetic process"/>
    <property type="evidence" value="ECO:0007669"/>
    <property type="project" value="UniProtKB-UniPathway"/>
</dbReference>
<dbReference type="UniPathway" id="UPA00049">
    <property type="reaction ID" value="UER00062"/>
</dbReference>
<keyword evidence="6 12" id="KW-0032">Aminotransferase</keyword>
<comment type="catalytic activity">
    <reaction evidence="11 12">
        <text>L-leucine + 2-oxoglutarate = 4-methyl-2-oxopentanoate + L-glutamate</text>
        <dbReference type="Rhea" id="RHEA:18321"/>
        <dbReference type="ChEBI" id="CHEBI:16810"/>
        <dbReference type="ChEBI" id="CHEBI:17865"/>
        <dbReference type="ChEBI" id="CHEBI:29985"/>
        <dbReference type="ChEBI" id="CHEBI:57427"/>
        <dbReference type="EC" id="2.6.1.42"/>
    </reaction>
</comment>
<dbReference type="InterPro" id="IPR001544">
    <property type="entry name" value="Aminotrans_IV"/>
</dbReference>
<dbReference type="UniPathway" id="UPA00047">
    <property type="reaction ID" value="UER00058"/>
</dbReference>
<keyword evidence="7 12" id="KW-0808">Transferase</keyword>
<evidence type="ECO:0000256" key="10">
    <source>
        <dbReference type="ARBA" id="ARBA00048798"/>
    </source>
</evidence>
<dbReference type="Gene3D" id="3.30.470.10">
    <property type="match status" value="1"/>
</dbReference>
<keyword evidence="12" id="KW-0028">Amino-acid biosynthesis</keyword>
<dbReference type="InterPro" id="IPR043131">
    <property type="entry name" value="BCAT-like_N"/>
</dbReference>
<dbReference type="InterPro" id="IPR036038">
    <property type="entry name" value="Aminotransferase-like"/>
</dbReference>
<evidence type="ECO:0000256" key="5">
    <source>
        <dbReference type="ARBA" id="ARBA00009320"/>
    </source>
</evidence>
<dbReference type="EMBL" id="VKGC01000005">
    <property type="protein sequence ID" value="TSA85724.1"/>
    <property type="molecule type" value="Genomic_DNA"/>
</dbReference>
<dbReference type="GO" id="GO:0009099">
    <property type="term" value="P:L-valine biosynthetic process"/>
    <property type="evidence" value="ECO:0007669"/>
    <property type="project" value="UniProtKB-UniPathway"/>
</dbReference>
<keyword evidence="12" id="KW-0100">Branched-chain amino acid biosynthesis</keyword>
<evidence type="ECO:0000313" key="13">
    <source>
        <dbReference type="EMBL" id="TSA85724.1"/>
    </source>
</evidence>
<dbReference type="NCBIfam" id="TIGR01122">
    <property type="entry name" value="ilvE_I"/>
    <property type="match status" value="1"/>
</dbReference>
<dbReference type="InterPro" id="IPR005785">
    <property type="entry name" value="B_amino_transI"/>
</dbReference>
<evidence type="ECO:0000256" key="12">
    <source>
        <dbReference type="RuleBase" id="RU364094"/>
    </source>
</evidence>
<dbReference type="EC" id="2.6.1.42" evidence="12"/>
<dbReference type="GO" id="GO:0052654">
    <property type="term" value="F:L-leucine-2-oxoglutarate transaminase activity"/>
    <property type="evidence" value="ECO:0007669"/>
    <property type="project" value="RHEA"/>
</dbReference>
<comment type="cofactor">
    <cofactor evidence="1 12">
        <name>pyridoxal 5'-phosphate</name>
        <dbReference type="ChEBI" id="CHEBI:597326"/>
    </cofactor>
</comment>
<sequence>MPIPATYANSPYIWQDGKLVDFKDATIHVLSYSLHYANAVFEGIRAYKSPEGMFVFRLHDHLQRLLDSAKTLMLEIPYSLEQLEQATLELLRANQCGEDTYIRPLIFMGLGTLGVCNPTPPIHTIIASMQWRANEIHGIKVKTSSFSKPSVQASPNRAKASAHYLNSHLAKQEALLCGCEEALLLDTQGFVAEGSAESLFIVSKGTLVAPPLDSTLDSITRQTILELAHHLKIPTLQRRLVREEIYTAQEAFFVGTGAEITPIKSLDFREIGNPNNAPITQALSKTYMQLVRGQLNHFNHYLTPLN</sequence>
<evidence type="ECO:0000256" key="7">
    <source>
        <dbReference type="ARBA" id="ARBA00022679"/>
    </source>
</evidence>
<dbReference type="OrthoDB" id="9804984at2"/>
<dbReference type="GO" id="GO:0005829">
    <property type="term" value="C:cytosol"/>
    <property type="evidence" value="ECO:0007669"/>
    <property type="project" value="TreeGrafter"/>
</dbReference>
<dbReference type="GO" id="GO:0009098">
    <property type="term" value="P:L-leucine biosynthetic process"/>
    <property type="evidence" value="ECO:0007669"/>
    <property type="project" value="UniProtKB-UniPathway"/>
</dbReference>
<dbReference type="UniPathway" id="UPA00048">
    <property type="reaction ID" value="UER00073"/>
</dbReference>
<comment type="caution">
    <text evidence="13">The sequence shown here is derived from an EMBL/GenBank/DDBJ whole genome shotgun (WGS) entry which is preliminary data.</text>
</comment>
<keyword evidence="14" id="KW-1185">Reference proteome</keyword>
<comment type="function">
    <text evidence="12">Acts on leucine, isoleucine and valine.</text>
</comment>
<evidence type="ECO:0000313" key="14">
    <source>
        <dbReference type="Proteomes" id="UP000319322"/>
    </source>
</evidence>
<proteinExistence type="inferred from homology"/>
<dbReference type="Proteomes" id="UP000319322">
    <property type="component" value="Unassembled WGS sequence"/>
</dbReference>
<name>A0A553UZS6_9HELI</name>
<dbReference type="InterPro" id="IPR050571">
    <property type="entry name" value="Class-IV_PLP-Dep_Aminotrnsfr"/>
</dbReference>
<comment type="pathway">
    <text evidence="3 12">Amino-acid biosynthesis; L-valine biosynthesis; L-valine from pyruvate: step 4/4.</text>
</comment>
<comment type="pathway">
    <text evidence="2 12">Amino-acid biosynthesis; L-isoleucine biosynthesis; L-isoleucine from 2-oxobutanoate: step 4/4.</text>
</comment>
<dbReference type="NCBIfam" id="NF005146">
    <property type="entry name" value="PRK06606.1"/>
    <property type="match status" value="1"/>
</dbReference>
<keyword evidence="8 12" id="KW-0663">Pyridoxal phosphate</keyword>
<accession>A0A553UZS6</accession>
<evidence type="ECO:0000256" key="4">
    <source>
        <dbReference type="ARBA" id="ARBA00005072"/>
    </source>
</evidence>
<dbReference type="Pfam" id="PF01063">
    <property type="entry name" value="Aminotran_4"/>
    <property type="match status" value="1"/>
</dbReference>
<gene>
    <name evidence="12" type="primary">ilvE</name>
    <name evidence="13" type="ORF">FNE76_02945</name>
</gene>
<evidence type="ECO:0000256" key="11">
    <source>
        <dbReference type="ARBA" id="ARBA00049229"/>
    </source>
</evidence>
<reference evidence="13 14" key="2">
    <citation type="submission" date="2019-07" db="EMBL/GenBank/DDBJ databases">
        <title>Helicobacter labacensis sp. nov., Helicobacter mehlei sp. nov. and Helicobacter vulpis sp. nov., isolated from gastric mucosa of red fox (Vulpis vulpis).</title>
        <authorList>
            <person name="Kusar D."/>
            <person name="Gruntar I."/>
            <person name="Pate M."/>
            <person name="Zajc U."/>
            <person name="Ocepek M."/>
        </authorList>
    </citation>
    <scope>NUCLEOTIDE SEQUENCE [LARGE SCALE GENOMIC DNA]</scope>
    <source>
        <strain evidence="13 14">L8b</strain>
    </source>
</reference>
<organism evidence="13 14">
    <name type="scientific">Helicobacter mehlei</name>
    <dbReference type="NCBI Taxonomy" id="2316080"/>
    <lineage>
        <taxon>Bacteria</taxon>
        <taxon>Pseudomonadati</taxon>
        <taxon>Campylobacterota</taxon>
        <taxon>Epsilonproteobacteria</taxon>
        <taxon>Campylobacterales</taxon>
        <taxon>Helicobacteraceae</taxon>
        <taxon>Helicobacter</taxon>
    </lineage>
</organism>
<comment type="catalytic activity">
    <reaction evidence="9 12">
        <text>L-valine + 2-oxoglutarate = 3-methyl-2-oxobutanoate + L-glutamate</text>
        <dbReference type="Rhea" id="RHEA:24813"/>
        <dbReference type="ChEBI" id="CHEBI:11851"/>
        <dbReference type="ChEBI" id="CHEBI:16810"/>
        <dbReference type="ChEBI" id="CHEBI:29985"/>
        <dbReference type="ChEBI" id="CHEBI:57762"/>
        <dbReference type="EC" id="2.6.1.42"/>
    </reaction>
</comment>
<evidence type="ECO:0000256" key="8">
    <source>
        <dbReference type="ARBA" id="ARBA00022898"/>
    </source>
</evidence>
<evidence type="ECO:0000256" key="1">
    <source>
        <dbReference type="ARBA" id="ARBA00001933"/>
    </source>
</evidence>
<comment type="catalytic activity">
    <reaction evidence="10 12">
        <text>L-isoleucine + 2-oxoglutarate = (S)-3-methyl-2-oxopentanoate + L-glutamate</text>
        <dbReference type="Rhea" id="RHEA:24801"/>
        <dbReference type="ChEBI" id="CHEBI:16810"/>
        <dbReference type="ChEBI" id="CHEBI:29985"/>
        <dbReference type="ChEBI" id="CHEBI:35146"/>
        <dbReference type="ChEBI" id="CHEBI:58045"/>
        <dbReference type="EC" id="2.6.1.42"/>
    </reaction>
</comment>
<evidence type="ECO:0000256" key="2">
    <source>
        <dbReference type="ARBA" id="ARBA00004824"/>
    </source>
</evidence>
<evidence type="ECO:0000256" key="6">
    <source>
        <dbReference type="ARBA" id="ARBA00022576"/>
    </source>
</evidence>
<reference evidence="14" key="1">
    <citation type="submission" date="2019-07" db="EMBL/GenBank/DDBJ databases">
        <title>Helicobacter labacensis sp. nov., Helicobacter mehlei sp. nov. and Helicobacter vulpis sp. nov., isolated from gastric mucosa of red fox (Vulpis vulpis).</title>
        <authorList>
            <person name="Papic B."/>
        </authorList>
    </citation>
    <scope>NUCLEOTIDE SEQUENCE [LARGE SCALE GENOMIC DNA]</scope>
    <source>
        <strain evidence="14">L8b</strain>
    </source>
</reference>
<dbReference type="GO" id="GO:0052656">
    <property type="term" value="F:L-isoleucine-2-oxoglutarate transaminase activity"/>
    <property type="evidence" value="ECO:0007669"/>
    <property type="project" value="RHEA"/>
</dbReference>
<reference evidence="13 14" key="3">
    <citation type="submission" date="2019-07" db="EMBL/GenBank/DDBJ databases">
        <authorList>
            <person name="Papic B."/>
        </authorList>
    </citation>
    <scope>NUCLEOTIDE SEQUENCE [LARGE SCALE GENOMIC DNA]</scope>
    <source>
        <strain evidence="13 14">L8b</strain>
    </source>
</reference>
<dbReference type="PANTHER" id="PTHR42743">
    <property type="entry name" value="AMINO-ACID AMINOTRANSFERASE"/>
    <property type="match status" value="1"/>
</dbReference>
<dbReference type="InterPro" id="IPR043132">
    <property type="entry name" value="BCAT-like_C"/>
</dbReference>
<protein>
    <recommendedName>
        <fullName evidence="12">Branched-chain-amino-acid aminotransferase</fullName>
        <shortName evidence="12">BCAT</shortName>
        <ecNumber evidence="12">2.6.1.42</ecNumber>
    </recommendedName>
</protein>
<dbReference type="FunFam" id="3.20.10.10:FF:000002">
    <property type="entry name" value="D-alanine aminotransferase"/>
    <property type="match status" value="1"/>
</dbReference>
<evidence type="ECO:0000256" key="9">
    <source>
        <dbReference type="ARBA" id="ARBA00048212"/>
    </source>
</evidence>
<dbReference type="Gene3D" id="3.20.10.10">
    <property type="entry name" value="D-amino Acid Aminotransferase, subunit A, domain 2"/>
    <property type="match status" value="1"/>
</dbReference>
<dbReference type="PANTHER" id="PTHR42743:SF11">
    <property type="entry name" value="AMINODEOXYCHORISMATE LYASE"/>
    <property type="match status" value="1"/>
</dbReference>